<accession>A0A427YGF5</accession>
<dbReference type="Proteomes" id="UP000279259">
    <property type="component" value="Unassembled WGS sequence"/>
</dbReference>
<protein>
    <submittedName>
        <fullName evidence="6">Mitochondrial import inner membrane translocase subunit tim23</fullName>
    </submittedName>
</protein>
<dbReference type="OrthoDB" id="159299at2759"/>
<keyword evidence="2" id="KW-0812">Transmembrane</keyword>
<proteinExistence type="predicted"/>
<dbReference type="PANTHER" id="PTHR15371:SF0">
    <property type="entry name" value="SD19278P"/>
    <property type="match status" value="1"/>
</dbReference>
<evidence type="ECO:0000256" key="1">
    <source>
        <dbReference type="ARBA" id="ARBA00004141"/>
    </source>
</evidence>
<gene>
    <name evidence="6" type="primary">TIM23</name>
    <name evidence="6" type="ORF">EHS25_001496</name>
</gene>
<keyword evidence="3" id="KW-1133">Transmembrane helix</keyword>
<keyword evidence="7" id="KW-1185">Reference proteome</keyword>
<feature type="compositionally biased region" description="Low complexity" evidence="5">
    <location>
        <begin position="32"/>
        <end position="71"/>
    </location>
</feature>
<dbReference type="Pfam" id="PF02466">
    <property type="entry name" value="Tim17"/>
    <property type="match status" value="1"/>
</dbReference>
<evidence type="ECO:0000313" key="6">
    <source>
        <dbReference type="EMBL" id="RSH90162.1"/>
    </source>
</evidence>
<dbReference type="GO" id="GO:0005744">
    <property type="term" value="C:TIM23 mitochondrial import inner membrane translocase complex"/>
    <property type="evidence" value="ECO:0007669"/>
    <property type="project" value="TreeGrafter"/>
</dbReference>
<evidence type="ECO:0000313" key="7">
    <source>
        <dbReference type="Proteomes" id="UP000279259"/>
    </source>
</evidence>
<dbReference type="AlphaFoldDB" id="A0A427YGF5"/>
<name>A0A427YGF5_9TREE</name>
<comment type="caution">
    <text evidence="6">The sequence shown here is derived from an EMBL/GenBank/DDBJ whole genome shotgun (WGS) entry which is preliminary data.</text>
</comment>
<dbReference type="InterPro" id="IPR045238">
    <property type="entry name" value="Tim23-like"/>
</dbReference>
<sequence>MSFFSGLFSDRQQSPAEPSAAGELFNSANFRSTATPSASPAAGPSTQSSNGTVPDANLNAPPTAPAPSALDTFSAAYDPSKLHPLAGLGDNLDFLQLEEDKLTDVHGAQSVLPSRGWTDDLCVGTGTTYLSGLAVGGMWGFREGLARPLGNNASFKLRLNSVLNGCTRRGSFLGNSLGVLAIFYNIANSSMDAFRGKHDALNSMAAGAISGALYKSTAGLRPAMVGAGLMTAAAGGWSYFKTAV</sequence>
<keyword evidence="4" id="KW-0472">Membrane</keyword>
<dbReference type="GO" id="GO:0030150">
    <property type="term" value="P:protein import into mitochondrial matrix"/>
    <property type="evidence" value="ECO:0007669"/>
    <property type="project" value="TreeGrafter"/>
</dbReference>
<evidence type="ECO:0000256" key="5">
    <source>
        <dbReference type="SAM" id="MobiDB-lite"/>
    </source>
</evidence>
<evidence type="ECO:0000256" key="2">
    <source>
        <dbReference type="ARBA" id="ARBA00022692"/>
    </source>
</evidence>
<feature type="region of interest" description="Disordered" evidence="5">
    <location>
        <begin position="1"/>
        <end position="71"/>
    </location>
</feature>
<evidence type="ECO:0000256" key="4">
    <source>
        <dbReference type="ARBA" id="ARBA00023136"/>
    </source>
</evidence>
<reference evidence="6 7" key="1">
    <citation type="submission" date="2018-11" db="EMBL/GenBank/DDBJ databases">
        <title>Genome sequence of Saitozyma podzolica DSM 27192.</title>
        <authorList>
            <person name="Aliyu H."/>
            <person name="Gorte O."/>
            <person name="Ochsenreither K."/>
        </authorList>
    </citation>
    <scope>NUCLEOTIDE SEQUENCE [LARGE SCALE GENOMIC DNA]</scope>
    <source>
        <strain evidence="6 7">DSM 27192</strain>
    </source>
</reference>
<evidence type="ECO:0000256" key="3">
    <source>
        <dbReference type="ARBA" id="ARBA00022989"/>
    </source>
</evidence>
<dbReference type="STRING" id="1890683.A0A427YGF5"/>
<organism evidence="6 7">
    <name type="scientific">Saitozyma podzolica</name>
    <dbReference type="NCBI Taxonomy" id="1890683"/>
    <lineage>
        <taxon>Eukaryota</taxon>
        <taxon>Fungi</taxon>
        <taxon>Dikarya</taxon>
        <taxon>Basidiomycota</taxon>
        <taxon>Agaricomycotina</taxon>
        <taxon>Tremellomycetes</taxon>
        <taxon>Tremellales</taxon>
        <taxon>Trimorphomycetaceae</taxon>
        <taxon>Saitozyma</taxon>
    </lineage>
</organism>
<dbReference type="PANTHER" id="PTHR15371">
    <property type="entry name" value="TIM23"/>
    <property type="match status" value="1"/>
</dbReference>
<dbReference type="GO" id="GO:0008320">
    <property type="term" value="F:protein transmembrane transporter activity"/>
    <property type="evidence" value="ECO:0007669"/>
    <property type="project" value="TreeGrafter"/>
</dbReference>
<comment type="subcellular location">
    <subcellularLocation>
        <location evidence="1">Membrane</location>
        <topology evidence="1">Multi-pass membrane protein</topology>
    </subcellularLocation>
</comment>
<dbReference type="EMBL" id="RSCD01000011">
    <property type="protein sequence ID" value="RSH90162.1"/>
    <property type="molecule type" value="Genomic_DNA"/>
</dbReference>